<evidence type="ECO:0000256" key="1">
    <source>
        <dbReference type="SAM" id="Phobius"/>
    </source>
</evidence>
<gene>
    <name evidence="2" type="ORF">UFOPK1767_00474</name>
    <name evidence="3" type="ORF">UFOPK1961_00529</name>
    <name evidence="4" type="ORF">UFOPK3364_00351</name>
</gene>
<evidence type="ECO:0000313" key="4">
    <source>
        <dbReference type="EMBL" id="CAB4862998.1"/>
    </source>
</evidence>
<dbReference type="AlphaFoldDB" id="A0A6J6F3P3"/>
<keyword evidence="1" id="KW-0472">Membrane</keyword>
<keyword evidence="1" id="KW-1133">Transmembrane helix</keyword>
<keyword evidence="1" id="KW-0812">Transmembrane</keyword>
<dbReference type="EMBL" id="CAFBLO010000021">
    <property type="protein sequence ID" value="CAB4862998.1"/>
    <property type="molecule type" value="Genomic_DNA"/>
</dbReference>
<evidence type="ECO:0000313" key="2">
    <source>
        <dbReference type="EMBL" id="CAB4583400.1"/>
    </source>
</evidence>
<proteinExistence type="predicted"/>
<sequence>MIQDFWGNAIFSVIPTILMGLIFWFIMRSILRADRTERETLKKYEAEERARRGLPAKKD</sequence>
<dbReference type="EMBL" id="CAEZTZ010000045">
    <property type="protein sequence ID" value="CAB4583400.1"/>
    <property type="molecule type" value="Genomic_DNA"/>
</dbReference>
<evidence type="ECO:0000313" key="3">
    <source>
        <dbReference type="EMBL" id="CAB4627055.1"/>
    </source>
</evidence>
<name>A0A6J6F3P3_9ZZZZ</name>
<reference evidence="2" key="1">
    <citation type="submission" date="2020-05" db="EMBL/GenBank/DDBJ databases">
        <authorList>
            <person name="Chiriac C."/>
            <person name="Salcher M."/>
            <person name="Ghai R."/>
            <person name="Kavagutti S V."/>
        </authorList>
    </citation>
    <scope>NUCLEOTIDE SEQUENCE</scope>
</reference>
<protein>
    <submittedName>
        <fullName evidence="2">Unannotated protein</fullName>
    </submittedName>
</protein>
<dbReference type="EMBL" id="CAEZVJ010000045">
    <property type="protein sequence ID" value="CAB4627055.1"/>
    <property type="molecule type" value="Genomic_DNA"/>
</dbReference>
<accession>A0A6J6F3P3</accession>
<organism evidence="2">
    <name type="scientific">freshwater metagenome</name>
    <dbReference type="NCBI Taxonomy" id="449393"/>
    <lineage>
        <taxon>unclassified sequences</taxon>
        <taxon>metagenomes</taxon>
        <taxon>ecological metagenomes</taxon>
    </lineage>
</organism>
<feature type="transmembrane region" description="Helical" evidence="1">
    <location>
        <begin position="6"/>
        <end position="26"/>
    </location>
</feature>